<organism evidence="1 2">
    <name type="scientific">Flavobacterium flevense</name>
    <dbReference type="NCBI Taxonomy" id="983"/>
    <lineage>
        <taxon>Bacteria</taxon>
        <taxon>Pseudomonadati</taxon>
        <taxon>Bacteroidota</taxon>
        <taxon>Flavobacteriia</taxon>
        <taxon>Flavobacteriales</taxon>
        <taxon>Flavobacteriaceae</taxon>
        <taxon>Flavobacterium</taxon>
    </lineage>
</organism>
<gene>
    <name evidence="1" type="ORF">FFL01_04730</name>
</gene>
<dbReference type="STRING" id="983.SAMN05443543_102563"/>
<evidence type="ECO:0000313" key="1">
    <source>
        <dbReference type="EMBL" id="GEC70934.1"/>
    </source>
</evidence>
<protein>
    <recommendedName>
        <fullName evidence="3">Ig-like domain-containing protein</fullName>
    </recommendedName>
</protein>
<dbReference type="EMBL" id="BJNP01000003">
    <property type="protein sequence ID" value="GEC70934.1"/>
    <property type="molecule type" value="Genomic_DNA"/>
</dbReference>
<proteinExistence type="predicted"/>
<comment type="caution">
    <text evidence="1">The sequence shown here is derived from an EMBL/GenBank/DDBJ whole genome shotgun (WGS) entry which is preliminary data.</text>
</comment>
<accession>A0A4Y4AWJ5</accession>
<evidence type="ECO:0008006" key="3">
    <source>
        <dbReference type="Google" id="ProtNLM"/>
    </source>
</evidence>
<dbReference type="NCBIfam" id="NF033708">
    <property type="entry name" value="T9SS_Cterm_ChiA"/>
    <property type="match status" value="1"/>
</dbReference>
<evidence type="ECO:0000313" key="2">
    <source>
        <dbReference type="Proteomes" id="UP000316775"/>
    </source>
</evidence>
<name>A0A4Y4AWJ5_9FLAO</name>
<keyword evidence="2" id="KW-1185">Reference proteome</keyword>
<dbReference type="Gene3D" id="2.60.40.2700">
    <property type="match status" value="2"/>
</dbReference>
<dbReference type="Proteomes" id="UP000316775">
    <property type="component" value="Unassembled WGS sequence"/>
</dbReference>
<sequence length="1315" mass="138366">MGQAVTSGTAYIWSTATTWTPAVVPVNTTDVAVNHPLTLDQDLTITTGNYTFNHDVTDQPGGTNYNFSTISAVGSLTVASGTTTIGGITSIEGGASNFTLTVKSGATLILGTVGSVSDNFLIGNKVTINIEFGGSLIVYGNIVNSNSSGSVTVNGLLQVFGNYSTNNGNIDISGATGQFYTTGSMSTQGSSDIYGSGNECASNCSGTSLGCGSSGNSYTAIITPQSQTVCSGGAISSMTFTTNAPSPTYQWQYSMTAGGTFTSISGETLDTYTPASLTATRWYRVKYTSSACSGDQYSAPVPVYVSASTYRQSTAGQTLCGGSFGPISVSAFGTALTYQWYTNTSAVNSGGTPITGAVSNIYTPSSTTSGTNYYYCVINSSCGTPFTTAVSGAFSMSLNSVTAASLSPAPCINTAMTSITHTTAGATGIGSATGLPTGVSALWSFGTITISGTPTQSGTFNYSIPLTGGCGNLNATGTITVNPVPVITTQPVNQLDCEGSFVNFKVVASGIGLTYVWQYKRPADAGFVTLTGSETNTTYPAAGEIRIGNVSSAQYPNGTQFKVIVSNGNCSVTSTVATLTVNEITNITGGTNVTQCFGTNYSYTVTTSNPANVVSYRWKKSVISGDWDEISDGGAYSGAVTPTLTITAGTPTESAEYRVYITFKSSGADCNVTSATRTRKITFLPLLTTPLTTIVQPTCISNTGTITVTIQSASDTYSFDNGFSFQASNVKSGLATGNYNVIIKNVAGCISPTTTCVIISDTSTWDGTTWLNGTPDASRGIVFQQNYTSTADIDACSCEVTNGANVVINSAHTLKVTNAVTVVSGSLTFENNASLVQINDAAINSGNINYKRYTAPVRRYDFTYWSSPVAGQTLKNLSPNTLGDKYYGYNSIAGAWVIYYNGAAIMQPGNGYLIRAPQTFSITSATIDTNPVFSGVPNNGIVSLPITASKTYLLGNPYASAINADTFLDTNAAVLEGTLYFWTHNSPPNSAVAGDAIYNYTSDDYATYNRTGGVGTRISTADPAYPGGIVPTGKIASGQGFFAPASTAGGNLVFNNGMRVSGGASGINNSQFFKMNTASKAVTTTVTADKSRIWLNLTNNQGAFKQTLIGYLTGATNNYDAGYDGVTYDGNQYVDFYSVNQQLHLTIQGRALPFEKQDTVALGYKSAIKGEFQISLDHTDGLLDFQQVFLEDKELDLQYDLKKEPYSFTTEKGTFNNRFVLRYETKNEAGKIMAKEPIAEDFNFVSVLNKEIKLSSSEGLISTISLYDVSGKLVYQKEALATNHFVIQNLNFAHQVLLVNVVLDNGQTFVRKIIY</sequence>
<reference evidence="1 2" key="1">
    <citation type="submission" date="2019-06" db="EMBL/GenBank/DDBJ databases">
        <title>Whole genome shotgun sequence of Flavobacterium flevense NBRC 14960.</title>
        <authorList>
            <person name="Hosoyama A."/>
            <person name="Uohara A."/>
            <person name="Ohji S."/>
            <person name="Ichikawa N."/>
        </authorList>
    </citation>
    <scope>NUCLEOTIDE SEQUENCE [LARGE SCALE GENOMIC DNA]</scope>
    <source>
        <strain evidence="1 2">NBRC 14960</strain>
    </source>
</reference>